<dbReference type="InterPro" id="IPR037176">
    <property type="entry name" value="Osmotin/thaumatin-like_sf"/>
</dbReference>
<dbReference type="AlphaFoldDB" id="A0A7J6FZ31"/>
<gene>
    <name evidence="4" type="ORF">F8388_017196</name>
</gene>
<keyword evidence="2" id="KW-0812">Transmembrane</keyword>
<dbReference type="InterPro" id="IPR001938">
    <property type="entry name" value="Thaumatin"/>
</dbReference>
<feature type="chain" id="PRO_5029685586" description="Thaumatin-like protein" evidence="3">
    <location>
        <begin position="26"/>
        <end position="338"/>
    </location>
</feature>
<evidence type="ECO:0000313" key="5">
    <source>
        <dbReference type="Proteomes" id="UP000525078"/>
    </source>
</evidence>
<dbReference type="Proteomes" id="UP000525078">
    <property type="component" value="Unassembled WGS sequence"/>
</dbReference>
<feature type="signal peptide" evidence="3">
    <location>
        <begin position="1"/>
        <end position="25"/>
    </location>
</feature>
<dbReference type="Gene3D" id="2.60.110.10">
    <property type="entry name" value="Thaumatin"/>
    <property type="match status" value="1"/>
</dbReference>
<evidence type="ECO:0000256" key="3">
    <source>
        <dbReference type="SAM" id="SignalP"/>
    </source>
</evidence>
<dbReference type="PANTHER" id="PTHR31048">
    <property type="entry name" value="OS03G0233200 PROTEIN"/>
    <property type="match status" value="1"/>
</dbReference>
<organism evidence="4 5">
    <name type="scientific">Cannabis sativa</name>
    <name type="common">Hemp</name>
    <name type="synonym">Marijuana</name>
    <dbReference type="NCBI Taxonomy" id="3483"/>
    <lineage>
        <taxon>Eukaryota</taxon>
        <taxon>Viridiplantae</taxon>
        <taxon>Streptophyta</taxon>
        <taxon>Embryophyta</taxon>
        <taxon>Tracheophyta</taxon>
        <taxon>Spermatophyta</taxon>
        <taxon>Magnoliopsida</taxon>
        <taxon>eudicotyledons</taxon>
        <taxon>Gunneridae</taxon>
        <taxon>Pentapetalae</taxon>
        <taxon>rosids</taxon>
        <taxon>fabids</taxon>
        <taxon>Rosales</taxon>
        <taxon>Cannabaceae</taxon>
        <taxon>Cannabis</taxon>
    </lineage>
</organism>
<keyword evidence="3" id="KW-0732">Signal</keyword>
<evidence type="ECO:0000256" key="1">
    <source>
        <dbReference type="ARBA" id="ARBA00010607"/>
    </source>
</evidence>
<accession>A0A7J6FZ31</accession>
<dbReference type="EMBL" id="JAATIP010000092">
    <property type="protein sequence ID" value="KAF4375050.1"/>
    <property type="molecule type" value="Genomic_DNA"/>
</dbReference>
<dbReference type="Pfam" id="PF00314">
    <property type="entry name" value="Thaumatin"/>
    <property type="match status" value="1"/>
</dbReference>
<feature type="transmembrane region" description="Helical" evidence="2">
    <location>
        <begin position="279"/>
        <end position="300"/>
    </location>
</feature>
<protein>
    <recommendedName>
        <fullName evidence="6">Thaumatin-like protein</fullName>
    </recommendedName>
</protein>
<proteinExistence type="inferred from homology"/>
<evidence type="ECO:0000313" key="4">
    <source>
        <dbReference type="EMBL" id="KAF4375050.1"/>
    </source>
</evidence>
<comment type="similarity">
    <text evidence="1">Belongs to the thaumatin family.</text>
</comment>
<keyword evidence="2" id="KW-1133">Transmembrane helix</keyword>
<dbReference type="SMART" id="SM00205">
    <property type="entry name" value="THN"/>
    <property type="match status" value="1"/>
</dbReference>
<dbReference type="PRINTS" id="PR00347">
    <property type="entry name" value="THAUMATIN"/>
</dbReference>
<reference evidence="4 5" key="1">
    <citation type="journal article" date="2020" name="bioRxiv">
        <title>Sequence and annotation of 42 cannabis genomes reveals extensive copy number variation in cannabinoid synthesis and pathogen resistance genes.</title>
        <authorList>
            <person name="Mckernan K.J."/>
            <person name="Helbert Y."/>
            <person name="Kane L.T."/>
            <person name="Ebling H."/>
            <person name="Zhang L."/>
            <person name="Liu B."/>
            <person name="Eaton Z."/>
            <person name="Mclaughlin S."/>
            <person name="Kingan S."/>
            <person name="Baybayan P."/>
            <person name="Concepcion G."/>
            <person name="Jordan M."/>
            <person name="Riva A."/>
            <person name="Barbazuk W."/>
            <person name="Harkins T."/>
        </authorList>
    </citation>
    <scope>NUCLEOTIDE SEQUENCE [LARGE SCALE GENOMIC DNA]</scope>
    <source>
        <strain evidence="5">cv. Jamaican Lion 4</strain>
        <tissue evidence="4">Leaf</tissue>
    </source>
</reference>
<comment type="caution">
    <text evidence="4">The sequence shown here is derived from an EMBL/GenBank/DDBJ whole genome shotgun (WGS) entry which is preliminary data.</text>
</comment>
<dbReference type="SUPFAM" id="SSF49870">
    <property type="entry name" value="Osmotin, thaumatin-like protein"/>
    <property type="match status" value="1"/>
</dbReference>
<evidence type="ECO:0008006" key="6">
    <source>
        <dbReference type="Google" id="ProtNLM"/>
    </source>
</evidence>
<dbReference type="PROSITE" id="PS51367">
    <property type="entry name" value="THAUMATIN_2"/>
    <property type="match status" value="1"/>
</dbReference>
<sequence>MAFTTTTLLISLLLLLLQFLSGTHSATFTITNNCNYNVWPAILSNSGSPLITPTGFALGPTDSEAIPVPPNWSGRLWGRTHCAADINGKFTCLTGDCGTSSVECGGGNLSPPATTVEFALTDGAGPAKYLISLADGYNLPLMVVPQGGAAGTGNCGTVGCVMDSNSEYFPKELRVTSSSTGTGNGNDTTTLAIKSACGGASGAGNCNSNSNSELFKKWCPQAQASVYDKSSGSTCQSSDFVIHFCPSGFPATRNNGDNIGGEGASSSSDDLGKDTNKTFGIVIGVVAGVIGLVLIIWLCLNKEESLELKRIAAWLPCSLHPLDMSPLSVLWDGTHPIG</sequence>
<evidence type="ECO:0000256" key="2">
    <source>
        <dbReference type="SAM" id="Phobius"/>
    </source>
</evidence>
<name>A0A7J6FZ31_CANSA</name>
<keyword evidence="2" id="KW-0472">Membrane</keyword>
<feature type="non-terminal residue" evidence="4">
    <location>
        <position position="1"/>
    </location>
</feature>